<keyword evidence="1" id="KW-0614">Plasmid</keyword>
<name>D7BJT3_ALLS1</name>
<dbReference type="RefSeq" id="WP_013159913.1">
    <property type="nucleotide sequence ID" value="NC_014214.1"/>
</dbReference>
<dbReference type="EMBL" id="CP002044">
    <property type="protein sequence ID" value="ADH65439.1"/>
    <property type="molecule type" value="Genomic_DNA"/>
</dbReference>
<gene>
    <name evidence="1" type="ORF">Mesil_3652</name>
</gene>
<accession>D7BJT3</accession>
<dbReference type="AlphaFoldDB" id="D7BJT3"/>
<evidence type="ECO:0000313" key="1">
    <source>
        <dbReference type="EMBL" id="ADH65439.1"/>
    </source>
</evidence>
<evidence type="ECO:0000313" key="2">
    <source>
        <dbReference type="Proteomes" id="UP000001916"/>
    </source>
</evidence>
<dbReference type="Proteomes" id="UP000001916">
    <property type="component" value="Plasmid pMESIL02"/>
</dbReference>
<reference evidence="1 2" key="1">
    <citation type="journal article" date="2010" name="Stand. Genomic Sci.">
        <title>Complete genome sequence of Meiothermus silvanus type strain (VI-R2).</title>
        <authorList>
            <person name="Sikorski J."/>
            <person name="Tindall B.J."/>
            <person name="Lowry S."/>
            <person name="Lucas S."/>
            <person name="Nolan M."/>
            <person name="Copeland A."/>
            <person name="Glavina Del Rio T."/>
            <person name="Tice H."/>
            <person name="Cheng J.F."/>
            <person name="Han C."/>
            <person name="Pitluck S."/>
            <person name="Liolios K."/>
            <person name="Ivanova N."/>
            <person name="Mavromatis K."/>
            <person name="Mikhailova N."/>
            <person name="Pati A."/>
            <person name="Goodwin L."/>
            <person name="Chen A."/>
            <person name="Palaniappan K."/>
            <person name="Land M."/>
            <person name="Hauser L."/>
            <person name="Chang Y.J."/>
            <person name="Jeffries C.D."/>
            <person name="Rohde M."/>
            <person name="Goker M."/>
            <person name="Woyke T."/>
            <person name="Bristow J."/>
            <person name="Eisen J.A."/>
            <person name="Markowitz V."/>
            <person name="Hugenholtz P."/>
            <person name="Kyrpides N.C."/>
            <person name="Klenk H.P."/>
            <person name="Lapidus A."/>
        </authorList>
    </citation>
    <scope>NUCLEOTIDE SEQUENCE [LARGE SCALE GENOMIC DNA]</scope>
    <source>
        <strain evidence="2">ATCC 700542 / DSM 9946 / VI-R2</strain>
        <plasmid evidence="2">Plasmid pMESIL02</plasmid>
    </source>
</reference>
<keyword evidence="2" id="KW-1185">Reference proteome</keyword>
<dbReference type="HOGENOM" id="CLU_1106134_0_0_0"/>
<dbReference type="KEGG" id="msv:Mesil_3652"/>
<organism evidence="1 2">
    <name type="scientific">Allomeiothermus silvanus (strain ATCC 700542 / DSM 9946 / NBRC 106475 / NCIMB 13440 / VI-R2)</name>
    <name type="common">Thermus silvanus</name>
    <dbReference type="NCBI Taxonomy" id="526227"/>
    <lineage>
        <taxon>Bacteria</taxon>
        <taxon>Thermotogati</taxon>
        <taxon>Deinococcota</taxon>
        <taxon>Deinococci</taxon>
        <taxon>Thermales</taxon>
        <taxon>Thermaceae</taxon>
        <taxon>Allomeiothermus</taxon>
    </lineage>
</organism>
<proteinExistence type="predicted"/>
<geneLocation type="plasmid" evidence="1 2">
    <name>pMESIL02</name>
</geneLocation>
<sequence>MEIRYTLKPHELPALSQRDLRHGVPALHPQGPAVRFTVNGRSVYVLLSTHPELIPLVEAYRAHQEAEEAQRQARREAVLAACPVDHVPAEQVWANGDLCRAKYRLLPSGQEVLGPDTLTPAGEGIYYLPLEWAGEALAQAEEERRRQEWLNEPIPPEALADYQRWAGLPTLEEMAAYWAQSPWLAEWGARIEHQHPSLKVDPNDRIPIPDYALRAYRRYGGDPERAWEAGDEEAWGILREWGGLIAKRTRK</sequence>
<protein>
    <submittedName>
        <fullName evidence="1">Uncharacterized protein</fullName>
    </submittedName>
</protein>